<dbReference type="EMBL" id="JAADJZ010000001">
    <property type="protein sequence ID" value="KAF2878089.1"/>
    <property type="molecule type" value="Genomic_DNA"/>
</dbReference>
<feature type="compositionally biased region" description="Low complexity" evidence="1">
    <location>
        <begin position="195"/>
        <end position="207"/>
    </location>
</feature>
<name>A0A7C8IF50_9PLEO</name>
<evidence type="ECO:0000313" key="3">
    <source>
        <dbReference type="EMBL" id="KAF2878089.1"/>
    </source>
</evidence>
<protein>
    <recommendedName>
        <fullName evidence="5">Secreted protein</fullName>
    </recommendedName>
</protein>
<reference evidence="3 4" key="1">
    <citation type="submission" date="2020-01" db="EMBL/GenBank/DDBJ databases">
        <authorList>
            <consortium name="DOE Joint Genome Institute"/>
            <person name="Haridas S."/>
            <person name="Albert R."/>
            <person name="Binder M."/>
            <person name="Bloem J."/>
            <person name="Labutti K."/>
            <person name="Salamov A."/>
            <person name="Andreopoulos B."/>
            <person name="Baker S.E."/>
            <person name="Barry K."/>
            <person name="Bills G."/>
            <person name="Bluhm B.H."/>
            <person name="Cannon C."/>
            <person name="Castanera R."/>
            <person name="Culley D.E."/>
            <person name="Daum C."/>
            <person name="Ezra D."/>
            <person name="Gonzalez J.B."/>
            <person name="Henrissat B."/>
            <person name="Kuo A."/>
            <person name="Liang C."/>
            <person name="Lipzen A."/>
            <person name="Lutzoni F."/>
            <person name="Magnuson J."/>
            <person name="Mondo S."/>
            <person name="Nolan M."/>
            <person name="Ohm R."/>
            <person name="Pangilinan J."/>
            <person name="Park H.-J.H."/>
            <person name="Ramirez L."/>
            <person name="Alfaro M."/>
            <person name="Sun H."/>
            <person name="Tritt A."/>
            <person name="Yoshinaga Y."/>
            <person name="Zwiers L.-H.L."/>
            <person name="Turgeon B.G."/>
            <person name="Goodwin S.B."/>
            <person name="Spatafora J.W."/>
            <person name="Crous P.W."/>
            <person name="Grigoriev I.V."/>
        </authorList>
    </citation>
    <scope>NUCLEOTIDE SEQUENCE [LARGE SCALE GENOMIC DNA]</scope>
    <source>
        <strain evidence="3 4">CBS 611.86</strain>
    </source>
</reference>
<evidence type="ECO:0000256" key="2">
    <source>
        <dbReference type="SAM" id="SignalP"/>
    </source>
</evidence>
<feature type="signal peptide" evidence="2">
    <location>
        <begin position="1"/>
        <end position="18"/>
    </location>
</feature>
<keyword evidence="4" id="KW-1185">Reference proteome</keyword>
<sequence length="218" mass="23951">MPTLAAFAWLLVEYLCMCGSNSFALCRRRRALCHPAASSSPLSAIRCPPCDPRPGGRRRRRLSLLVPRPWLVCSYGYCPPFFAAISDSARAHYWICLVTTLHSALDLALCCSARLPTWLYVSAPPAPRFPSLWRGKTAHRHRLIAGPCVILSSRASSRLPRTAGRLGGSIPAGDLPPYSCLPETWADRRREHSRVSFSDSSSASTPAESRRMSGQPSS</sequence>
<accession>A0A7C8IF50</accession>
<dbReference type="AlphaFoldDB" id="A0A7C8IF50"/>
<gene>
    <name evidence="3" type="ORF">BDV95DRAFT_10071</name>
</gene>
<evidence type="ECO:0000313" key="4">
    <source>
        <dbReference type="Proteomes" id="UP000481861"/>
    </source>
</evidence>
<keyword evidence="2" id="KW-0732">Signal</keyword>
<evidence type="ECO:0008006" key="5">
    <source>
        <dbReference type="Google" id="ProtNLM"/>
    </source>
</evidence>
<feature type="region of interest" description="Disordered" evidence="1">
    <location>
        <begin position="191"/>
        <end position="218"/>
    </location>
</feature>
<organism evidence="3 4">
    <name type="scientific">Massariosphaeria phaeospora</name>
    <dbReference type="NCBI Taxonomy" id="100035"/>
    <lineage>
        <taxon>Eukaryota</taxon>
        <taxon>Fungi</taxon>
        <taxon>Dikarya</taxon>
        <taxon>Ascomycota</taxon>
        <taxon>Pezizomycotina</taxon>
        <taxon>Dothideomycetes</taxon>
        <taxon>Pleosporomycetidae</taxon>
        <taxon>Pleosporales</taxon>
        <taxon>Pleosporales incertae sedis</taxon>
        <taxon>Massariosphaeria</taxon>
    </lineage>
</organism>
<feature type="chain" id="PRO_5028906577" description="Secreted protein" evidence="2">
    <location>
        <begin position="19"/>
        <end position="218"/>
    </location>
</feature>
<evidence type="ECO:0000256" key="1">
    <source>
        <dbReference type="SAM" id="MobiDB-lite"/>
    </source>
</evidence>
<comment type="caution">
    <text evidence="3">The sequence shown here is derived from an EMBL/GenBank/DDBJ whole genome shotgun (WGS) entry which is preliminary data.</text>
</comment>
<proteinExistence type="predicted"/>
<dbReference type="Proteomes" id="UP000481861">
    <property type="component" value="Unassembled WGS sequence"/>
</dbReference>